<proteinExistence type="predicted"/>
<keyword evidence="8" id="KW-1185">Reference proteome</keyword>
<dbReference type="InterPro" id="IPR013766">
    <property type="entry name" value="Thioredoxin_domain"/>
</dbReference>
<protein>
    <submittedName>
        <fullName evidence="7">DsbA family protein</fullName>
    </submittedName>
</protein>
<feature type="domain" description="Thioredoxin" evidence="6">
    <location>
        <begin position="23"/>
        <end position="257"/>
    </location>
</feature>
<dbReference type="InterPro" id="IPR001853">
    <property type="entry name" value="DSBA-like_thioredoxin_dom"/>
</dbReference>
<reference evidence="7 8" key="1">
    <citation type="submission" date="2023-10" db="EMBL/GenBank/DDBJ databases">
        <title>Novel methanotroph of the genus Methylocapsa from a subarctic wetland.</title>
        <authorList>
            <person name="Belova S.E."/>
            <person name="Oshkin I.Y."/>
            <person name="Miroshnikov K."/>
            <person name="Dedysh S.N."/>
        </authorList>
    </citation>
    <scope>NUCLEOTIDE SEQUENCE [LARGE SCALE GENOMIC DNA]</scope>
    <source>
        <strain evidence="7 8">RX1</strain>
    </source>
</reference>
<organism evidence="7 8">
    <name type="scientific">Methylocapsa polymorpha</name>
    <dbReference type="NCBI Taxonomy" id="3080828"/>
    <lineage>
        <taxon>Bacteria</taxon>
        <taxon>Pseudomonadati</taxon>
        <taxon>Pseudomonadota</taxon>
        <taxon>Alphaproteobacteria</taxon>
        <taxon>Hyphomicrobiales</taxon>
        <taxon>Beijerinckiaceae</taxon>
        <taxon>Methylocapsa</taxon>
    </lineage>
</organism>
<keyword evidence="4" id="KW-0676">Redox-active center</keyword>
<feature type="chain" id="PRO_5046527492" evidence="5">
    <location>
        <begin position="34"/>
        <end position="264"/>
    </location>
</feature>
<keyword evidence="2" id="KW-0560">Oxidoreductase</keyword>
<dbReference type="EMBL" id="CP136862">
    <property type="protein sequence ID" value="WOJ89681.1"/>
    <property type="molecule type" value="Genomic_DNA"/>
</dbReference>
<dbReference type="Gene3D" id="3.40.30.10">
    <property type="entry name" value="Glutaredoxin"/>
    <property type="match status" value="1"/>
</dbReference>
<dbReference type="Proteomes" id="UP001626536">
    <property type="component" value="Chromosome"/>
</dbReference>
<evidence type="ECO:0000313" key="7">
    <source>
        <dbReference type="EMBL" id="WOJ89681.1"/>
    </source>
</evidence>
<gene>
    <name evidence="7" type="ORF">RZS28_18170</name>
</gene>
<keyword evidence="1 5" id="KW-0732">Signal</keyword>
<feature type="signal peptide" evidence="5">
    <location>
        <begin position="1"/>
        <end position="33"/>
    </location>
</feature>
<evidence type="ECO:0000259" key="6">
    <source>
        <dbReference type="PROSITE" id="PS51352"/>
    </source>
</evidence>
<evidence type="ECO:0000313" key="8">
    <source>
        <dbReference type="Proteomes" id="UP001626536"/>
    </source>
</evidence>
<dbReference type="Pfam" id="PF18312">
    <property type="entry name" value="ScsC_N"/>
    <property type="match status" value="1"/>
</dbReference>
<dbReference type="PANTHER" id="PTHR13887">
    <property type="entry name" value="GLUTATHIONE S-TRANSFERASE KAPPA"/>
    <property type="match status" value="1"/>
</dbReference>
<dbReference type="InterPro" id="IPR041205">
    <property type="entry name" value="ScsC_N"/>
</dbReference>
<dbReference type="SUPFAM" id="SSF52833">
    <property type="entry name" value="Thioredoxin-like"/>
    <property type="match status" value="1"/>
</dbReference>
<keyword evidence="3" id="KW-1015">Disulfide bond</keyword>
<evidence type="ECO:0000256" key="5">
    <source>
        <dbReference type="SAM" id="SignalP"/>
    </source>
</evidence>
<dbReference type="Pfam" id="PF01323">
    <property type="entry name" value="DSBA"/>
    <property type="match status" value="1"/>
</dbReference>
<evidence type="ECO:0000256" key="4">
    <source>
        <dbReference type="ARBA" id="ARBA00023284"/>
    </source>
</evidence>
<accession>A0ABZ0HS17</accession>
<dbReference type="RefSeq" id="WP_407339125.1">
    <property type="nucleotide sequence ID" value="NZ_CP136862.1"/>
</dbReference>
<dbReference type="PANTHER" id="PTHR13887:SF14">
    <property type="entry name" value="DISULFIDE BOND FORMATION PROTEIN D"/>
    <property type="match status" value="1"/>
</dbReference>
<name>A0ABZ0HS17_9HYPH</name>
<dbReference type="PROSITE" id="PS51352">
    <property type="entry name" value="THIOREDOXIN_2"/>
    <property type="match status" value="1"/>
</dbReference>
<sequence>MFQPSPALFRPRRSQFAALAFAILAFAAAPARAEEFTPGQKAEVESIIKDYLLAKPEILRDALTELEAREKLAETKARQEIVGNPSGPLYSAANQAVIGNPNGKITLIEFFDYNCGYCKRALSDLAKLMKDNPDLRVVLRDLPILAPGSVEAARIANAANNQLKGQKFWEFHQKLLGSRGQVGKAEALAVAKELGVDMDRLAKDSAAPSATAGVDESVNLAKSLQVSGTPTYVIGDDVVVGAVGYDDLQAKVVNVRKCGKAVCS</sequence>
<dbReference type="InterPro" id="IPR036249">
    <property type="entry name" value="Thioredoxin-like_sf"/>
</dbReference>
<evidence type="ECO:0000256" key="3">
    <source>
        <dbReference type="ARBA" id="ARBA00023157"/>
    </source>
</evidence>
<evidence type="ECO:0000256" key="1">
    <source>
        <dbReference type="ARBA" id="ARBA00022729"/>
    </source>
</evidence>
<evidence type="ECO:0000256" key="2">
    <source>
        <dbReference type="ARBA" id="ARBA00023002"/>
    </source>
</evidence>
<dbReference type="CDD" id="cd03023">
    <property type="entry name" value="DsbA_Com1_like"/>
    <property type="match status" value="1"/>
</dbReference>